<gene>
    <name evidence="2" type="ORF">NCTC11179_00075</name>
</gene>
<proteinExistence type="predicted"/>
<organism evidence="2 3">
    <name type="scientific">Myroides odoratus</name>
    <name type="common">Flavobacterium odoratum</name>
    <dbReference type="NCBI Taxonomy" id="256"/>
    <lineage>
        <taxon>Bacteria</taxon>
        <taxon>Pseudomonadati</taxon>
        <taxon>Bacteroidota</taxon>
        <taxon>Flavobacteriia</taxon>
        <taxon>Flavobacteriales</taxon>
        <taxon>Flavobacteriaceae</taxon>
        <taxon>Myroides</taxon>
    </lineage>
</organism>
<evidence type="ECO:0008006" key="4">
    <source>
        <dbReference type="Google" id="ProtNLM"/>
    </source>
</evidence>
<sequence length="494" mass="55596">MIQSLAIVILASGFFLFFKANLPRKIFSEEKPATTNVVIDSLLLEAIEEEKIAEKEEKTTATDTDQEEGAVLVIQEEDLFSNEGEASFKGMVFLDYFFSRLYQVESQNQGRARIAYYGDSMTDGDMIVQDLRKNYQDKYGGSGVGFIQITSESAQSRGSVTHKYSPNWKVQSYLNVKNPRKPFGIGGQVFFIKDTIKPTWVSYQAGNIRNMTTLNNPTLYYGRSTNIEGTVEVIMQKDTLRKSLQAVAALNKLKLTGGGSIKQLKLQFLHADSIPLYGIDVSSPTGVQVDNFSSRGNSGLPLSLFNVSVMQKFQKELDYSLIILHYGTNVLNYGSYNYSWYTKQMNKVVSHLRQCFPKASILVISTADKATKYNLTMETDSAVTPLMRAQRKYAMESKTGFFNLYEAMGGKGSMVQWVEESPAKANKDYTHFNFRGAQTVSALIFKQLEEGYAAYKKEKGGEPVQRRGVKEKEDSLQKKKVQKEIDTVSNDEME</sequence>
<dbReference type="GO" id="GO:0016788">
    <property type="term" value="F:hydrolase activity, acting on ester bonds"/>
    <property type="evidence" value="ECO:0007669"/>
    <property type="project" value="UniProtKB-ARBA"/>
</dbReference>
<name>A0A378RHU9_MYROD</name>
<evidence type="ECO:0000313" key="2">
    <source>
        <dbReference type="EMBL" id="STZ26554.1"/>
    </source>
</evidence>
<dbReference type="SUPFAM" id="SSF52266">
    <property type="entry name" value="SGNH hydrolase"/>
    <property type="match status" value="1"/>
</dbReference>
<protein>
    <recommendedName>
        <fullName evidence="4">SGNH hydrolase-type esterase domain-containing protein</fullName>
    </recommendedName>
</protein>
<dbReference type="RefSeq" id="WP_115089681.1">
    <property type="nucleotide sequence ID" value="NZ_CP068107.1"/>
</dbReference>
<evidence type="ECO:0000313" key="3">
    <source>
        <dbReference type="Proteomes" id="UP000255024"/>
    </source>
</evidence>
<keyword evidence="3" id="KW-1185">Reference proteome</keyword>
<dbReference type="Gene3D" id="2.60.120.1360">
    <property type="match status" value="1"/>
</dbReference>
<dbReference type="InterPro" id="IPR036514">
    <property type="entry name" value="SGNH_hydro_sf"/>
</dbReference>
<dbReference type="AlphaFoldDB" id="A0A378RHU9"/>
<reference evidence="2 3" key="1">
    <citation type="submission" date="2018-06" db="EMBL/GenBank/DDBJ databases">
        <authorList>
            <consortium name="Pathogen Informatics"/>
            <person name="Doyle S."/>
        </authorList>
    </citation>
    <scope>NUCLEOTIDE SEQUENCE [LARGE SCALE GENOMIC DNA]</scope>
    <source>
        <strain evidence="2 3">NCTC11179</strain>
    </source>
</reference>
<feature type="region of interest" description="Disordered" evidence="1">
    <location>
        <begin position="457"/>
        <end position="494"/>
    </location>
</feature>
<dbReference type="Proteomes" id="UP000255024">
    <property type="component" value="Unassembled WGS sequence"/>
</dbReference>
<accession>A0A378RHU9</accession>
<feature type="compositionally biased region" description="Basic and acidic residues" evidence="1">
    <location>
        <begin position="457"/>
        <end position="486"/>
    </location>
</feature>
<evidence type="ECO:0000256" key="1">
    <source>
        <dbReference type="SAM" id="MobiDB-lite"/>
    </source>
</evidence>
<dbReference type="EMBL" id="UGQL01000001">
    <property type="protein sequence ID" value="STZ26554.1"/>
    <property type="molecule type" value="Genomic_DNA"/>
</dbReference>
<dbReference type="Gene3D" id="3.40.50.1110">
    <property type="entry name" value="SGNH hydrolase"/>
    <property type="match status" value="1"/>
</dbReference>